<dbReference type="InterPro" id="IPR023137">
    <property type="entry name" value="BrxA_sf"/>
</dbReference>
<keyword evidence="2" id="KW-1185">Reference proteome</keyword>
<protein>
    <submittedName>
        <fullName evidence="1">DUF1819 family protein</fullName>
    </submittedName>
</protein>
<evidence type="ECO:0000313" key="2">
    <source>
        <dbReference type="Proteomes" id="UP000546970"/>
    </source>
</evidence>
<name>A0A7X9UB53_9ACTN</name>
<dbReference type="EMBL" id="JABBCP010000001">
    <property type="protein sequence ID" value="NMF55270.1"/>
    <property type="molecule type" value="Genomic_DNA"/>
</dbReference>
<evidence type="ECO:0000313" key="1">
    <source>
        <dbReference type="EMBL" id="NMF55270.1"/>
    </source>
</evidence>
<dbReference type="RefSeq" id="WP_169276932.1">
    <property type="nucleotide sequence ID" value="NZ_JABBCP010000001.1"/>
</dbReference>
<reference evidence="1 2" key="1">
    <citation type="submission" date="2020-04" db="EMBL/GenBank/DDBJ databases">
        <title>Collinsella sp. KGMB02528 nov., an anaerobic actinobacterium isolated from human feces.</title>
        <authorList>
            <person name="Han K.-I."/>
            <person name="Eom M.K."/>
            <person name="Kim J.-S."/>
            <person name="Lee K.C."/>
            <person name="Suh M.K."/>
            <person name="Park S.-H."/>
            <person name="Lee J.H."/>
            <person name="Kang S.W."/>
            <person name="Park J.-E."/>
            <person name="Oh B.S."/>
            <person name="Yu S.Y."/>
            <person name="Choi S.-H."/>
            <person name="Lee D.H."/>
            <person name="Yoon H."/>
            <person name="Kim B.-Y."/>
            <person name="Lee J.H."/>
            <person name="Lee J.-S."/>
        </authorList>
    </citation>
    <scope>NUCLEOTIDE SEQUENCE [LARGE SCALE GENOMIC DNA]</scope>
    <source>
        <strain evidence="1 2">KGMB02528</strain>
    </source>
</reference>
<proteinExistence type="predicted"/>
<dbReference type="Pfam" id="PF08849">
    <property type="entry name" value="BrxA"/>
    <property type="match status" value="1"/>
</dbReference>
<comment type="caution">
    <text evidence="1">The sequence shown here is derived from an EMBL/GenBank/DDBJ whole genome shotgun (WGS) entry which is preliminary data.</text>
</comment>
<organism evidence="1 2">
    <name type="scientific">Collinsella acetigenes</name>
    <dbReference type="NCBI Taxonomy" id="2713419"/>
    <lineage>
        <taxon>Bacteria</taxon>
        <taxon>Bacillati</taxon>
        <taxon>Actinomycetota</taxon>
        <taxon>Coriobacteriia</taxon>
        <taxon>Coriobacteriales</taxon>
        <taxon>Coriobacteriaceae</taxon>
        <taxon>Collinsella</taxon>
    </lineage>
</organism>
<sequence length="222" mass="24771">MEIPAKKNRGGSLTREQFLLPEMRIVASLRQQGVDDEAIVARVKNENLFQYPTERMLANRAIVCIKRLDALFPGEVQCALRGVDPQTAFDAVHAIVELIAVGAPSQAAQANLYAMMCRYDLIDELMRVEIGERLACFDYTFTPMDLDAFITRFQVEYADAAKWADSTVYRIKSTLMSCLYQVGIAAAHSDDLHPVFMEPDLQDAIEALGDVDAVRAFTGQVM</sequence>
<gene>
    <name evidence="1" type="ORF">HF320_02825</name>
</gene>
<dbReference type="Proteomes" id="UP000546970">
    <property type="component" value="Unassembled WGS sequence"/>
</dbReference>
<dbReference type="Gene3D" id="1.10.3540.10">
    <property type="entry name" value="uncharacterized protein from magnetospirillum magneticum domain"/>
    <property type="match status" value="1"/>
</dbReference>
<dbReference type="AlphaFoldDB" id="A0A7X9UB53"/>
<accession>A0A7X9UB53</accession>
<dbReference type="InterPro" id="IPR014948">
    <property type="entry name" value="BrxA"/>
</dbReference>